<reference evidence="3 4" key="1">
    <citation type="submission" date="2018-06" db="EMBL/GenBank/DDBJ databases">
        <title>Complete genome of Desulfovibrio indonesiensis P37SLT.</title>
        <authorList>
            <person name="Crispim J.S."/>
            <person name="Vidigal P.M.P."/>
            <person name="Silva L.C.F."/>
            <person name="Laguardia C.N."/>
            <person name="Araujo L.C."/>
            <person name="Dias R.S."/>
            <person name="Sousa M.P."/>
            <person name="Paula S.O."/>
            <person name="Silva C."/>
        </authorList>
    </citation>
    <scope>NUCLEOTIDE SEQUENCE [LARGE SCALE GENOMIC DNA]</scope>
    <source>
        <strain evidence="3 4">P37SLT</strain>
    </source>
</reference>
<gene>
    <name evidence="3" type="ORF">DPQ33_01175</name>
</gene>
<accession>A0A7M3MKB7</accession>
<feature type="region of interest" description="Disordered" evidence="1">
    <location>
        <begin position="79"/>
        <end position="109"/>
    </location>
</feature>
<keyword evidence="2" id="KW-0812">Transmembrane</keyword>
<sequence>MLKNIELFTDYLPSLARMESRTGWEAWPFSGFGTLTFWGLLAKAVFVAILFMGIAYLMRYLFRPGSKLRGEGWETIEEARTRREAEHQEKGKAAGETNGKDASSDPKKS</sequence>
<evidence type="ECO:0000313" key="3">
    <source>
        <dbReference type="EMBL" id="TVM19871.1"/>
    </source>
</evidence>
<evidence type="ECO:0000256" key="1">
    <source>
        <dbReference type="SAM" id="MobiDB-lite"/>
    </source>
</evidence>
<comment type="caution">
    <text evidence="3">The sequence shown here is derived from an EMBL/GenBank/DDBJ whole genome shotgun (WGS) entry which is preliminary data.</text>
</comment>
<keyword evidence="2" id="KW-1133">Transmembrane helix</keyword>
<keyword evidence="4" id="KW-1185">Reference proteome</keyword>
<dbReference type="AlphaFoldDB" id="A0A7M3MKB7"/>
<keyword evidence="2" id="KW-0472">Membrane</keyword>
<proteinExistence type="predicted"/>
<feature type="transmembrane region" description="Helical" evidence="2">
    <location>
        <begin position="37"/>
        <end position="58"/>
    </location>
</feature>
<name>A0A7M3MKB7_9BACT</name>
<dbReference type="Proteomes" id="UP000448292">
    <property type="component" value="Unassembled WGS sequence"/>
</dbReference>
<evidence type="ECO:0000313" key="4">
    <source>
        <dbReference type="Proteomes" id="UP000448292"/>
    </source>
</evidence>
<dbReference type="EMBL" id="QMIE01000001">
    <property type="protein sequence ID" value="TVM19871.1"/>
    <property type="molecule type" value="Genomic_DNA"/>
</dbReference>
<protein>
    <submittedName>
        <fullName evidence="3">Uncharacterized protein</fullName>
    </submittedName>
</protein>
<evidence type="ECO:0000256" key="2">
    <source>
        <dbReference type="SAM" id="Phobius"/>
    </source>
</evidence>
<organism evidence="3 4">
    <name type="scientific">Oceanidesulfovibrio indonesiensis</name>
    <dbReference type="NCBI Taxonomy" id="54767"/>
    <lineage>
        <taxon>Bacteria</taxon>
        <taxon>Pseudomonadati</taxon>
        <taxon>Thermodesulfobacteriota</taxon>
        <taxon>Desulfovibrionia</taxon>
        <taxon>Desulfovibrionales</taxon>
        <taxon>Desulfovibrionaceae</taxon>
        <taxon>Oceanidesulfovibrio</taxon>
    </lineage>
</organism>